<feature type="compositionally biased region" description="Polar residues" evidence="8">
    <location>
        <begin position="14"/>
        <end position="23"/>
    </location>
</feature>
<dbReference type="InterPro" id="IPR027640">
    <property type="entry name" value="Kinesin-like_fam"/>
</dbReference>
<evidence type="ECO:0000313" key="10">
    <source>
        <dbReference type="EMBL" id="KAG0660856.1"/>
    </source>
</evidence>
<feature type="coiled-coil region" evidence="7">
    <location>
        <begin position="1288"/>
        <end position="1354"/>
    </location>
</feature>
<reference evidence="10 11" key="1">
    <citation type="submission" date="2020-11" db="EMBL/GenBank/DDBJ databases">
        <title>Kefir isolates.</title>
        <authorList>
            <person name="Marcisauskas S."/>
            <person name="Kim Y."/>
            <person name="Blasche S."/>
        </authorList>
    </citation>
    <scope>NUCLEOTIDE SEQUENCE [LARGE SCALE GENOMIC DNA]</scope>
    <source>
        <strain evidence="10 11">KR</strain>
    </source>
</reference>
<dbReference type="EMBL" id="PUHQ01000040">
    <property type="protein sequence ID" value="KAG0660856.1"/>
    <property type="molecule type" value="Genomic_DNA"/>
</dbReference>
<dbReference type="PROSITE" id="PS00411">
    <property type="entry name" value="KINESIN_MOTOR_1"/>
    <property type="match status" value="1"/>
</dbReference>
<dbReference type="GO" id="GO:0008017">
    <property type="term" value="F:microtubule binding"/>
    <property type="evidence" value="ECO:0007669"/>
    <property type="project" value="InterPro"/>
</dbReference>
<dbReference type="Gene3D" id="3.40.850.10">
    <property type="entry name" value="Kinesin motor domain"/>
    <property type="match status" value="1"/>
</dbReference>
<dbReference type="GO" id="GO:0005524">
    <property type="term" value="F:ATP binding"/>
    <property type="evidence" value="ECO:0007669"/>
    <property type="project" value="UniProtKB-UniRule"/>
</dbReference>
<dbReference type="OrthoDB" id="3176171at2759"/>
<evidence type="ECO:0000256" key="2">
    <source>
        <dbReference type="ARBA" id="ARBA00022490"/>
    </source>
</evidence>
<feature type="region of interest" description="Disordered" evidence="8">
    <location>
        <begin position="1"/>
        <end position="23"/>
    </location>
</feature>
<feature type="compositionally biased region" description="Low complexity" evidence="8">
    <location>
        <begin position="852"/>
        <end position="861"/>
    </location>
</feature>
<keyword evidence="6" id="KW-0505">Motor protein</keyword>
<evidence type="ECO:0000256" key="6">
    <source>
        <dbReference type="PROSITE-ProRule" id="PRU00283"/>
    </source>
</evidence>
<dbReference type="GO" id="GO:0003777">
    <property type="term" value="F:microtubule motor activity"/>
    <property type="evidence" value="ECO:0007669"/>
    <property type="project" value="InterPro"/>
</dbReference>
<feature type="region of interest" description="Disordered" evidence="8">
    <location>
        <begin position="1875"/>
        <end position="1904"/>
    </location>
</feature>
<keyword evidence="11" id="KW-1185">Reference proteome</keyword>
<comment type="similarity">
    <text evidence="6">Belongs to the TRAFAC class myosin-kinesin ATPase superfamily. Kinesin family.</text>
</comment>
<feature type="compositionally biased region" description="Low complexity" evidence="8">
    <location>
        <begin position="1937"/>
        <end position="1959"/>
    </location>
</feature>
<dbReference type="GO" id="GO:0007052">
    <property type="term" value="P:mitotic spindle organization"/>
    <property type="evidence" value="ECO:0007669"/>
    <property type="project" value="TreeGrafter"/>
</dbReference>
<evidence type="ECO:0000256" key="5">
    <source>
        <dbReference type="ARBA" id="ARBA00023054"/>
    </source>
</evidence>
<keyword evidence="2" id="KW-0963">Cytoplasm</keyword>
<dbReference type="Pfam" id="PF00225">
    <property type="entry name" value="Kinesin"/>
    <property type="match status" value="2"/>
</dbReference>
<feature type="region of interest" description="Disordered" evidence="8">
    <location>
        <begin position="260"/>
        <end position="337"/>
    </location>
</feature>
<dbReference type="InterPro" id="IPR027417">
    <property type="entry name" value="P-loop_NTPase"/>
</dbReference>
<accession>A0A9P6W2W8</accession>
<feature type="coiled-coil region" evidence="7">
    <location>
        <begin position="1206"/>
        <end position="1260"/>
    </location>
</feature>
<feature type="compositionally biased region" description="Basic and acidic residues" evidence="8">
    <location>
        <begin position="2010"/>
        <end position="2019"/>
    </location>
</feature>
<feature type="region of interest" description="Disordered" evidence="8">
    <location>
        <begin position="834"/>
        <end position="920"/>
    </location>
</feature>
<dbReference type="InterPro" id="IPR036961">
    <property type="entry name" value="Kinesin_motor_dom_sf"/>
</dbReference>
<protein>
    <recommendedName>
        <fullName evidence="9">Kinesin motor domain-containing protein</fullName>
    </recommendedName>
</protein>
<feature type="compositionally biased region" description="Pro residues" evidence="8">
    <location>
        <begin position="1025"/>
        <end position="1034"/>
    </location>
</feature>
<dbReference type="PANTHER" id="PTHR47969">
    <property type="entry name" value="CHROMOSOME-ASSOCIATED KINESIN KIF4A-RELATED"/>
    <property type="match status" value="1"/>
</dbReference>
<feature type="compositionally biased region" description="Basic and acidic residues" evidence="8">
    <location>
        <begin position="762"/>
        <end position="773"/>
    </location>
</feature>
<feature type="region of interest" description="Disordered" evidence="8">
    <location>
        <begin position="1006"/>
        <end position="1041"/>
    </location>
</feature>
<evidence type="ECO:0000259" key="9">
    <source>
        <dbReference type="PROSITE" id="PS50067"/>
    </source>
</evidence>
<feature type="region of interest" description="Disordered" evidence="8">
    <location>
        <begin position="1492"/>
        <end position="1516"/>
    </location>
</feature>
<dbReference type="GO" id="GO:0005875">
    <property type="term" value="C:microtubule associated complex"/>
    <property type="evidence" value="ECO:0007669"/>
    <property type="project" value="TreeGrafter"/>
</dbReference>
<dbReference type="InterPro" id="IPR019821">
    <property type="entry name" value="Kinesin_motor_CS"/>
</dbReference>
<feature type="domain" description="Kinesin motor" evidence="9">
    <location>
        <begin position="24"/>
        <end position="444"/>
    </location>
</feature>
<name>A0A9P6W2W8_RHOMI</name>
<dbReference type="PRINTS" id="PR00380">
    <property type="entry name" value="KINESINHEAVY"/>
</dbReference>
<dbReference type="SUPFAM" id="SSF52540">
    <property type="entry name" value="P-loop containing nucleoside triphosphate hydrolases"/>
    <property type="match status" value="1"/>
</dbReference>
<evidence type="ECO:0000313" key="11">
    <source>
        <dbReference type="Proteomes" id="UP000777482"/>
    </source>
</evidence>
<gene>
    <name evidence="10" type="ORF">C6P46_004411</name>
</gene>
<feature type="coiled-coil region" evidence="7">
    <location>
        <begin position="546"/>
        <end position="608"/>
    </location>
</feature>
<feature type="compositionally biased region" description="Low complexity" evidence="8">
    <location>
        <begin position="314"/>
        <end position="329"/>
    </location>
</feature>
<dbReference type="Proteomes" id="UP000777482">
    <property type="component" value="Unassembled WGS sequence"/>
</dbReference>
<dbReference type="PROSITE" id="PS50067">
    <property type="entry name" value="KINESIN_MOTOR_2"/>
    <property type="match status" value="1"/>
</dbReference>
<comment type="caution">
    <text evidence="10">The sequence shown here is derived from an EMBL/GenBank/DDBJ whole genome shotgun (WGS) entry which is preliminary data.</text>
</comment>
<proteinExistence type="inferred from homology"/>
<feature type="compositionally biased region" description="Polar residues" evidence="8">
    <location>
        <begin position="1811"/>
        <end position="1823"/>
    </location>
</feature>
<feature type="coiled-coil region" evidence="7">
    <location>
        <begin position="1415"/>
        <end position="1461"/>
    </location>
</feature>
<keyword evidence="4 6" id="KW-0067">ATP-binding</keyword>
<keyword evidence="3 6" id="KW-0547">Nucleotide-binding</keyword>
<dbReference type="InterPro" id="IPR001752">
    <property type="entry name" value="Kinesin_motor_dom"/>
</dbReference>
<evidence type="ECO:0000256" key="1">
    <source>
        <dbReference type="ARBA" id="ARBA00004496"/>
    </source>
</evidence>
<feature type="compositionally biased region" description="Low complexity" evidence="8">
    <location>
        <begin position="880"/>
        <end position="898"/>
    </location>
</feature>
<dbReference type="SUPFAM" id="SSF57997">
    <property type="entry name" value="Tropomyosin"/>
    <property type="match status" value="1"/>
</dbReference>
<sequence length="2086" mass="227908">MSSPVRPGDRRASVAQSPSANTTSVKVVVRIRPTTSADAASVPQRFQRVVVQPISETALQADNPSPSASGAGKHAKQLFTFDRVVGPEEGQSRVYESAASLVDAYLAGYNATVLAYGQTSSGKSYTMGTDRIQEEATDDPSRQGITPRAVADIFARLKQAQQDANGALTFTAKVSYVEIYNEDLIDLLAGDVGVRPTVQIREDKQGRIFWSGLREIKVSSAAEVMNLLAAGSALRQTGATDMNAQSSRSHAIFSLTVTQQRWSGAGPPPATPPPTTPASPTHNRRLSALPRMSSPAPGGRPGTPSSDRPASRFGLRPPSTGGRPSSPQGEEAAGSWTNMTSKFHFVDLAGSERLKRTAAAGERAKEGISINAGLSALGNVISALGDPTKKATHIPYRDSKLTRLLQDSLGGNARTMMIACISPAEFNLHETLSTLKYANRARNIKNRAEVNESEAGWDDLVYLQRTIVKLRAELATIKAGDLDHLSNEGDNVPAGTGDVFDASLQQRVALLTAELAKAQAVTPSQGDQPATSLSRDQFAAAVEPIVEEYERSLSALESQLALTRAALGHSEEEMRDLEHRIEEEAKANQVNEALIEELRNRVAKLTERESTTEAYVRDIESKLKEVDEAGEAHGSAMSDLRRELAKGREQTLSTEMYIKELEARLAEADTATAALRRQIETLERDVMQREEAHRELEARIALLDNSSETKLLIAEIDEKDRRLSDLERSLDDAKANANEARAEISRLQQVADSEKAEKDDLLGRVRTLEHNGPRQDLSMATRRPAEAQGTVEDPNIGDLAELQAAHEQTVRELEEARQKYRDALKEIEDLHGQAQEARLLRSPPSISELSERTTSTEGTSRQRPRSEDSAEDEVGHPGESPSTLRTAPRTPTARRSVPLADQHGLSFRSRGHGASSPSHLRWASLQQELSSAASFQNSCPTSPGSTLPLASSPLGSSPSRPGTSVGPTERSYDQLKEEIRKLQEVLQQRDDEISTLENTLHQQLHTPATTPSLGDSPLASFSPLPDQPDTPPRPSVIVDDGLLSPRTVARFDSLRSDFVSGNGLGLSPAAATVKPLSAESQTRLDELMMSMAAKERAHREIVEKLDAEIMSLRRANDELTILSRDQAENMAAEIDALRAASAKMQVDRAEFEQLQSKVAASEEAYAALERRSQSQAKTADADAQNSLASLEASHKAALDDLRGKHARILETELATARQERLEEQIRDLSRHQTDAEELAKQHAETTATAVAEAIAQLRQEHTATIHELTAQLQAMHSDKTAADLADHAKEVEKLIASHESAVSGLKDEHAERLRIGEEERARLYSELETVEATLREVRDQLAAAEQSRQDEIAATLEKHEHALLTLRTQLAADHDKAMSEQQDAHDAALAEAASARELSESMWKEESARGFKDWLDRLRAEHQAASAAAEATLRETHAAELERQQARIEVLETTTTSLESAASAHQASIESIKSEHAQVLESLNSEHAQSIEAQEVQSQRDLEELSATHEETTRALQIERDRFRELVESLSEEVGTLKQELSALQERTATMARDHEGVVTAAAADAEARGARNDELAAEVDNLQRQQATESERLRAIAAADLSAAEERHASALTELQEEHDRAIKTATNELEAATKELAESRRQLREQLETSAARHQSEIELLEKAHADKLDTVRADHEQALRVVREEAAVAGDAAAQEHESLRVMQASLADKISALQKEVGGVRQELEGTIAERDALADRLDQLASQQASTADAHAQEVNSLRQKLRLQDSFVTAKSRQSSDLQEALQALDALQEAFGSQSEECARLRGPTQSSDHTSNGSEEGSAHTKDSAVATDLTRYRDLITRLDQSLAVAVKEKEALARQLARMSLSSASAFAGPPANQPPSRPLSPFNELPSGPAPPVVRAEHFLSNASQFNAKMPPPTRPPSIPPPPAPEAGSAKSSRSSETSTSVAQVQGSSQQAEALELARLQKELAQREADLQAQRDLVNTLESALNDSERNLRKARQTSIEHARERDQYRETAERLERAVAEAQSASEKYRQSMVDLEERLQEQRTREARAARARLELEARMDEANKRKSKFACF</sequence>
<feature type="region of interest" description="Disordered" evidence="8">
    <location>
        <begin position="2000"/>
        <end position="2019"/>
    </location>
</feature>
<dbReference type="GO" id="GO:0051231">
    <property type="term" value="P:spindle elongation"/>
    <property type="evidence" value="ECO:0007669"/>
    <property type="project" value="TreeGrafter"/>
</dbReference>
<feature type="coiled-coil region" evidence="7">
    <location>
        <begin position="1102"/>
        <end position="1171"/>
    </location>
</feature>
<dbReference type="GO" id="GO:0005737">
    <property type="term" value="C:cytoplasm"/>
    <property type="evidence" value="ECO:0007669"/>
    <property type="project" value="UniProtKB-SubCell"/>
</dbReference>
<feature type="compositionally biased region" description="Basic and acidic residues" evidence="8">
    <location>
        <begin position="864"/>
        <end position="876"/>
    </location>
</feature>
<comment type="subcellular location">
    <subcellularLocation>
        <location evidence="1">Cytoplasm</location>
    </subcellularLocation>
</comment>
<feature type="region of interest" description="Disordered" evidence="8">
    <location>
        <begin position="934"/>
        <end position="973"/>
    </location>
</feature>
<feature type="compositionally biased region" description="Pro residues" evidence="8">
    <location>
        <begin position="266"/>
        <end position="277"/>
    </location>
</feature>
<evidence type="ECO:0000256" key="3">
    <source>
        <dbReference type="ARBA" id="ARBA00022741"/>
    </source>
</evidence>
<feature type="region of interest" description="Disordered" evidence="8">
    <location>
        <begin position="1802"/>
        <end position="1834"/>
    </location>
</feature>
<evidence type="ECO:0000256" key="8">
    <source>
        <dbReference type="SAM" id="MobiDB-lite"/>
    </source>
</evidence>
<evidence type="ECO:0000256" key="7">
    <source>
        <dbReference type="SAM" id="Coils"/>
    </source>
</evidence>
<keyword evidence="5 7" id="KW-0175">Coiled coil</keyword>
<feature type="compositionally biased region" description="Basic and acidic residues" evidence="8">
    <location>
        <begin position="1498"/>
        <end position="1516"/>
    </location>
</feature>
<feature type="region of interest" description="Disordered" evidence="8">
    <location>
        <begin position="762"/>
        <end position="795"/>
    </location>
</feature>
<organism evidence="10 11">
    <name type="scientific">Rhodotorula mucilaginosa</name>
    <name type="common">Yeast</name>
    <name type="synonym">Rhodotorula rubra</name>
    <dbReference type="NCBI Taxonomy" id="5537"/>
    <lineage>
        <taxon>Eukaryota</taxon>
        <taxon>Fungi</taxon>
        <taxon>Dikarya</taxon>
        <taxon>Basidiomycota</taxon>
        <taxon>Pucciniomycotina</taxon>
        <taxon>Microbotryomycetes</taxon>
        <taxon>Sporidiobolales</taxon>
        <taxon>Sporidiobolaceae</taxon>
        <taxon>Rhodotorula</taxon>
    </lineage>
</organism>
<dbReference type="GO" id="GO:0007018">
    <property type="term" value="P:microtubule-based movement"/>
    <property type="evidence" value="ECO:0007669"/>
    <property type="project" value="InterPro"/>
</dbReference>
<feature type="binding site" evidence="6">
    <location>
        <begin position="117"/>
        <end position="124"/>
    </location>
    <ligand>
        <name>ATP</name>
        <dbReference type="ChEBI" id="CHEBI:30616"/>
    </ligand>
</feature>
<dbReference type="PANTHER" id="PTHR47969:SF15">
    <property type="entry name" value="CHROMOSOME-ASSOCIATED KINESIN KIF4A-RELATED"/>
    <property type="match status" value="1"/>
</dbReference>
<dbReference type="SMART" id="SM00129">
    <property type="entry name" value="KISc"/>
    <property type="match status" value="1"/>
</dbReference>
<feature type="region of interest" description="Disordered" evidence="8">
    <location>
        <begin position="1917"/>
        <end position="1959"/>
    </location>
</feature>
<feature type="compositionally biased region" description="Pro residues" evidence="8">
    <location>
        <begin position="1921"/>
        <end position="1936"/>
    </location>
</feature>
<feature type="compositionally biased region" description="Low complexity" evidence="8">
    <location>
        <begin position="934"/>
        <end position="964"/>
    </location>
</feature>
<evidence type="ECO:0000256" key="4">
    <source>
        <dbReference type="ARBA" id="ARBA00022840"/>
    </source>
</evidence>